<evidence type="ECO:0000313" key="4">
    <source>
        <dbReference type="Proteomes" id="UP000460718"/>
    </source>
</evidence>
<sequence length="300" mass="32332">MAKRVKSTPHADSTPEAGPRAWLRSGRNYAHPLIVEAATIQVRYLSDFVLSTPSEANTSGSQMAETASSQSTLTEPPWSPTPSIAAASSHASPLATSSQAETVGPWTPQRLNSREVHEMYDVPRWFSEVFDSDGYDSETLSVLAPYKRATPKSPSTPRPRPPRQAKSASSSVASSPGFTIVFDTSLRSARDEWNEEPWPENVKMLTSQMNPRNWMFASVATGIRGGVGCGCVDRCNALSCLNARCGRFCTTSNLAFACVCGNALQESSGLVLARNARTGMRGIVARGAFLLVRSSANILE</sequence>
<dbReference type="Proteomes" id="UP000486351">
    <property type="component" value="Unassembled WGS sequence"/>
</dbReference>
<gene>
    <name evidence="3" type="ORF">PF008_g23744</name>
    <name evidence="2" type="ORF">PF011_g16356</name>
</gene>
<feature type="region of interest" description="Disordered" evidence="1">
    <location>
        <begin position="1"/>
        <end position="22"/>
    </location>
</feature>
<feature type="compositionally biased region" description="Low complexity" evidence="1">
    <location>
        <begin position="81"/>
        <end position="98"/>
    </location>
</feature>
<proteinExistence type="predicted"/>
<name>A0A6A3JPH7_9STRA</name>
<comment type="caution">
    <text evidence="2">The sequence shown here is derived from an EMBL/GenBank/DDBJ whole genome shotgun (WGS) entry which is preliminary data.</text>
</comment>
<protein>
    <submittedName>
        <fullName evidence="2">Uncharacterized protein</fullName>
    </submittedName>
</protein>
<dbReference type="EMBL" id="QXFW01001164">
    <property type="protein sequence ID" value="KAE8995377.1"/>
    <property type="molecule type" value="Genomic_DNA"/>
</dbReference>
<feature type="region of interest" description="Disordered" evidence="1">
    <location>
        <begin position="146"/>
        <end position="174"/>
    </location>
</feature>
<dbReference type="Proteomes" id="UP000460718">
    <property type="component" value="Unassembled WGS sequence"/>
</dbReference>
<accession>A0A6A3JPH7</accession>
<evidence type="ECO:0000313" key="3">
    <source>
        <dbReference type="EMBL" id="KAE9297439.1"/>
    </source>
</evidence>
<feature type="region of interest" description="Disordered" evidence="1">
    <location>
        <begin position="55"/>
        <end position="109"/>
    </location>
</feature>
<feature type="compositionally biased region" description="Polar residues" evidence="1">
    <location>
        <begin position="55"/>
        <end position="74"/>
    </location>
</feature>
<evidence type="ECO:0000313" key="5">
    <source>
        <dbReference type="Proteomes" id="UP000486351"/>
    </source>
</evidence>
<evidence type="ECO:0000256" key="1">
    <source>
        <dbReference type="SAM" id="MobiDB-lite"/>
    </source>
</evidence>
<organism evidence="2 4">
    <name type="scientific">Phytophthora fragariae</name>
    <dbReference type="NCBI Taxonomy" id="53985"/>
    <lineage>
        <taxon>Eukaryota</taxon>
        <taxon>Sar</taxon>
        <taxon>Stramenopiles</taxon>
        <taxon>Oomycota</taxon>
        <taxon>Peronosporomycetes</taxon>
        <taxon>Peronosporales</taxon>
        <taxon>Peronosporaceae</taxon>
        <taxon>Phytophthora</taxon>
    </lineage>
</organism>
<feature type="compositionally biased region" description="Low complexity" evidence="1">
    <location>
        <begin position="165"/>
        <end position="174"/>
    </location>
</feature>
<evidence type="ECO:0000313" key="2">
    <source>
        <dbReference type="EMBL" id="KAE8995377.1"/>
    </source>
</evidence>
<dbReference type="AlphaFoldDB" id="A0A6A3JPH7"/>
<reference evidence="4 5" key="1">
    <citation type="submission" date="2018-09" db="EMBL/GenBank/DDBJ databases">
        <title>Genomic investigation of the strawberry pathogen Phytophthora fragariae indicates pathogenicity is determined by transcriptional variation in three key races.</title>
        <authorList>
            <person name="Adams T.M."/>
            <person name="Armitage A.D."/>
            <person name="Sobczyk M.K."/>
            <person name="Bates H.J."/>
            <person name="Dunwell J.M."/>
            <person name="Nellist C.F."/>
            <person name="Harrison R.J."/>
        </authorList>
    </citation>
    <scope>NUCLEOTIDE SEQUENCE [LARGE SCALE GENOMIC DNA]</scope>
    <source>
        <strain evidence="3 5">NOV-77</strain>
        <strain evidence="2 4">SCRP245</strain>
    </source>
</reference>
<dbReference type="EMBL" id="QXFY01002440">
    <property type="protein sequence ID" value="KAE9297439.1"/>
    <property type="molecule type" value="Genomic_DNA"/>
</dbReference>